<sequence length="59" mass="6990">DGLLSPNHFYENKEHGCRLDKQGRSAFFPAWYDEAEQWLQAPIRDSLALMLGSLRQYRY</sequence>
<gene>
    <name evidence="1" type="ORF">THIOM_001971</name>
</gene>
<reference evidence="1 2" key="1">
    <citation type="submission" date="2016-05" db="EMBL/GenBank/DDBJ databases">
        <title>Single-cell genome of chain-forming Candidatus Thiomargarita nelsonii and comparison to other large sulfur-oxidizing bacteria.</title>
        <authorList>
            <person name="Winkel M."/>
            <person name="Salman V."/>
            <person name="Woyke T."/>
            <person name="Schulz-Vogt H."/>
            <person name="Richter M."/>
            <person name="Flood B."/>
            <person name="Bailey J."/>
            <person name="Amann R."/>
            <person name="Mussmann M."/>
        </authorList>
    </citation>
    <scope>NUCLEOTIDE SEQUENCE [LARGE SCALE GENOMIC DNA]</scope>
    <source>
        <strain evidence="1 2">THI036</strain>
    </source>
</reference>
<organism evidence="1 2">
    <name type="scientific">Candidatus Thiomargarita nelsonii</name>
    <dbReference type="NCBI Taxonomy" id="1003181"/>
    <lineage>
        <taxon>Bacteria</taxon>
        <taxon>Pseudomonadati</taxon>
        <taxon>Pseudomonadota</taxon>
        <taxon>Gammaproteobacteria</taxon>
        <taxon>Thiotrichales</taxon>
        <taxon>Thiotrichaceae</taxon>
        <taxon>Thiomargarita</taxon>
    </lineage>
</organism>
<accession>A0A176S2C4</accession>
<keyword evidence="2" id="KW-1185">Reference proteome</keyword>
<name>A0A176S2C4_9GAMM</name>
<protein>
    <submittedName>
        <fullName evidence="1">Uncharacterized protein</fullName>
    </submittedName>
</protein>
<comment type="caution">
    <text evidence="1">The sequence shown here is derived from an EMBL/GenBank/DDBJ whole genome shotgun (WGS) entry which is preliminary data.</text>
</comment>
<evidence type="ECO:0000313" key="2">
    <source>
        <dbReference type="Proteomes" id="UP000076962"/>
    </source>
</evidence>
<evidence type="ECO:0000313" key="1">
    <source>
        <dbReference type="EMBL" id="OAD22232.1"/>
    </source>
</evidence>
<feature type="non-terminal residue" evidence="1">
    <location>
        <position position="1"/>
    </location>
</feature>
<proteinExistence type="predicted"/>
<dbReference type="Proteomes" id="UP000076962">
    <property type="component" value="Unassembled WGS sequence"/>
</dbReference>
<dbReference type="EMBL" id="LUTY01001086">
    <property type="protein sequence ID" value="OAD22232.1"/>
    <property type="molecule type" value="Genomic_DNA"/>
</dbReference>
<dbReference type="AlphaFoldDB" id="A0A176S2C4"/>